<dbReference type="OrthoDB" id="9787658at2"/>
<name>A0A511MK04_9NOCA</name>
<sequence>MRTAANLVIPFDWRFLEIAPAVLATTVDAESAVFLGHFPDHPVVPGVCLIELADRAARDRGMAASALVRIASAKFTDAVLPADRLTVQLSRDGSTVTAVVRTDRGENCRIVLDYEPS</sequence>
<reference evidence="2 3" key="1">
    <citation type="submission" date="2019-07" db="EMBL/GenBank/DDBJ databases">
        <title>Whole genome shotgun sequence of Nocardia ninae NBRC 108245.</title>
        <authorList>
            <person name="Hosoyama A."/>
            <person name="Uohara A."/>
            <person name="Ohji S."/>
            <person name="Ichikawa N."/>
        </authorList>
    </citation>
    <scope>NUCLEOTIDE SEQUENCE [LARGE SCALE GENOMIC DNA]</scope>
    <source>
        <strain evidence="2 3">NBRC 108245</strain>
    </source>
</reference>
<dbReference type="Proteomes" id="UP000321424">
    <property type="component" value="Unassembled WGS sequence"/>
</dbReference>
<feature type="domain" description="ApeI dehydratase-like" evidence="1">
    <location>
        <begin position="21"/>
        <end position="97"/>
    </location>
</feature>
<dbReference type="EMBL" id="BJXA01000043">
    <property type="protein sequence ID" value="GEM40954.1"/>
    <property type="molecule type" value="Genomic_DNA"/>
</dbReference>
<dbReference type="Gene3D" id="3.10.129.10">
    <property type="entry name" value="Hotdog Thioesterase"/>
    <property type="match status" value="1"/>
</dbReference>
<evidence type="ECO:0000259" key="1">
    <source>
        <dbReference type="Pfam" id="PF22818"/>
    </source>
</evidence>
<keyword evidence="3" id="KW-1185">Reference proteome</keyword>
<evidence type="ECO:0000313" key="3">
    <source>
        <dbReference type="Proteomes" id="UP000321424"/>
    </source>
</evidence>
<comment type="caution">
    <text evidence="2">The sequence shown here is derived from an EMBL/GenBank/DDBJ whole genome shotgun (WGS) entry which is preliminary data.</text>
</comment>
<dbReference type="AlphaFoldDB" id="A0A511MK04"/>
<dbReference type="InterPro" id="IPR029069">
    <property type="entry name" value="HotDog_dom_sf"/>
</dbReference>
<gene>
    <name evidence="2" type="ORF">NN4_54730</name>
</gene>
<organism evidence="2 3">
    <name type="scientific">Nocardia ninae NBRC 108245</name>
    <dbReference type="NCBI Taxonomy" id="1210091"/>
    <lineage>
        <taxon>Bacteria</taxon>
        <taxon>Bacillati</taxon>
        <taxon>Actinomycetota</taxon>
        <taxon>Actinomycetes</taxon>
        <taxon>Mycobacteriales</taxon>
        <taxon>Nocardiaceae</taxon>
        <taxon>Nocardia</taxon>
    </lineage>
</organism>
<dbReference type="SUPFAM" id="SSF54637">
    <property type="entry name" value="Thioesterase/thiol ester dehydrase-isomerase"/>
    <property type="match status" value="1"/>
</dbReference>
<dbReference type="RefSeq" id="WP_147137143.1">
    <property type="nucleotide sequence ID" value="NZ_BJXA01000043.1"/>
</dbReference>
<proteinExistence type="predicted"/>
<dbReference type="InterPro" id="IPR054545">
    <property type="entry name" value="ApeI-like"/>
</dbReference>
<evidence type="ECO:0000313" key="2">
    <source>
        <dbReference type="EMBL" id="GEM40954.1"/>
    </source>
</evidence>
<accession>A0A511MK04</accession>
<protein>
    <recommendedName>
        <fullName evidence="1">ApeI dehydratase-like domain-containing protein</fullName>
    </recommendedName>
</protein>
<dbReference type="Pfam" id="PF22818">
    <property type="entry name" value="ApeI-like"/>
    <property type="match status" value="1"/>
</dbReference>